<dbReference type="EMBL" id="MCGN01000001">
    <property type="protein sequence ID" value="ORZ03682.1"/>
    <property type="molecule type" value="Genomic_DNA"/>
</dbReference>
<dbReference type="PANTHER" id="PTHR23354:SF131">
    <property type="entry name" value="MTOR-ASSOCIATED PROTEIN MEAK7"/>
    <property type="match status" value="1"/>
</dbReference>
<name>A0A1X2HVP8_SYNRA</name>
<dbReference type="STRING" id="13706.A0A1X2HVP8"/>
<dbReference type="AlphaFoldDB" id="A0A1X2HVP8"/>
<evidence type="ECO:0000256" key="3">
    <source>
        <dbReference type="ARBA" id="ARBA00004496"/>
    </source>
</evidence>
<proteinExistence type="predicted"/>
<sequence>MLTRQLPSDALEQHECIYNSAKDGASWQVFVSSVLNRGATLLILKTREGHILGGYADAPWLPVTDWYGDTANALFRCGRFSRSQETLPTNAWRATTANDHYQYLCWGKKSLPNGLAMGGQFGYCGLWLDQDFLHGHSKAGPLCTTYQSPALVSPEEFMLEEAEVWLVRPRPPGEDEDEAVGGGMFSRAENMEFMEMAGKKMYSKDLPNQPVQKTEEKSSE</sequence>
<keyword evidence="5" id="KW-0472">Membrane</keyword>
<dbReference type="SMART" id="SM00584">
    <property type="entry name" value="TLDc"/>
    <property type="match status" value="1"/>
</dbReference>
<evidence type="ECO:0000313" key="13">
    <source>
        <dbReference type="Proteomes" id="UP000242180"/>
    </source>
</evidence>
<dbReference type="InterPro" id="IPR006571">
    <property type="entry name" value="TLDc_dom"/>
</dbReference>
<evidence type="ECO:0000256" key="9">
    <source>
        <dbReference type="ARBA" id="ARBA00042134"/>
    </source>
</evidence>
<dbReference type="GO" id="GO:0016020">
    <property type="term" value="C:membrane"/>
    <property type="evidence" value="ECO:0007669"/>
    <property type="project" value="UniProtKB-SubCell"/>
</dbReference>
<dbReference type="GO" id="GO:0006979">
    <property type="term" value="P:response to oxidative stress"/>
    <property type="evidence" value="ECO:0007669"/>
    <property type="project" value="TreeGrafter"/>
</dbReference>
<dbReference type="Pfam" id="PF07534">
    <property type="entry name" value="TLD"/>
    <property type="match status" value="1"/>
</dbReference>
<dbReference type="GO" id="GO:0005737">
    <property type="term" value="C:cytoplasm"/>
    <property type="evidence" value="ECO:0007669"/>
    <property type="project" value="UniProtKB-SubCell"/>
</dbReference>
<evidence type="ECO:0000313" key="12">
    <source>
        <dbReference type="EMBL" id="ORZ03682.1"/>
    </source>
</evidence>
<evidence type="ECO:0000256" key="8">
    <source>
        <dbReference type="ARBA" id="ARBA00041780"/>
    </source>
</evidence>
<evidence type="ECO:0000256" key="2">
    <source>
        <dbReference type="ARBA" id="ARBA00004371"/>
    </source>
</evidence>
<dbReference type="GO" id="GO:0005634">
    <property type="term" value="C:nucleus"/>
    <property type="evidence" value="ECO:0007669"/>
    <property type="project" value="TreeGrafter"/>
</dbReference>
<comment type="subcellular location">
    <subcellularLocation>
        <location evidence="3">Cytoplasm</location>
    </subcellularLocation>
    <subcellularLocation>
        <location evidence="2">Lysosome</location>
    </subcellularLocation>
    <subcellularLocation>
        <location evidence="1">Membrane</location>
    </subcellularLocation>
</comment>
<reference evidence="12 13" key="1">
    <citation type="submission" date="2016-07" db="EMBL/GenBank/DDBJ databases">
        <title>Pervasive Adenine N6-methylation of Active Genes in Fungi.</title>
        <authorList>
            <consortium name="DOE Joint Genome Institute"/>
            <person name="Mondo S.J."/>
            <person name="Dannebaum R.O."/>
            <person name="Kuo R.C."/>
            <person name="Labutti K."/>
            <person name="Haridas S."/>
            <person name="Kuo A."/>
            <person name="Salamov A."/>
            <person name="Ahrendt S.R."/>
            <person name="Lipzen A."/>
            <person name="Sullivan W."/>
            <person name="Andreopoulos W.B."/>
            <person name="Clum A."/>
            <person name="Lindquist E."/>
            <person name="Daum C."/>
            <person name="Ramamoorthy G.K."/>
            <person name="Gryganskyi A."/>
            <person name="Culley D."/>
            <person name="Magnuson J.K."/>
            <person name="James T.Y."/>
            <person name="O'Malley M.A."/>
            <person name="Stajich J.E."/>
            <person name="Spatafora J.W."/>
            <person name="Visel A."/>
            <person name="Grigoriev I.V."/>
        </authorList>
    </citation>
    <scope>NUCLEOTIDE SEQUENCE [LARGE SCALE GENOMIC DNA]</scope>
    <source>
        <strain evidence="12 13">NRRL 2496</strain>
    </source>
</reference>
<evidence type="ECO:0000259" key="11">
    <source>
        <dbReference type="PROSITE" id="PS51886"/>
    </source>
</evidence>
<evidence type="ECO:0000256" key="4">
    <source>
        <dbReference type="ARBA" id="ARBA00022490"/>
    </source>
</evidence>
<evidence type="ECO:0000256" key="1">
    <source>
        <dbReference type="ARBA" id="ARBA00004370"/>
    </source>
</evidence>
<keyword evidence="6" id="KW-0458">Lysosome</keyword>
<feature type="domain" description="TLDc" evidence="11">
    <location>
        <begin position="1"/>
        <end position="168"/>
    </location>
</feature>
<protein>
    <recommendedName>
        <fullName evidence="7">MTOR-associated protein MEAK7</fullName>
    </recommendedName>
    <alternativeName>
        <fullName evidence="9">TBC/LysM-associated domain-containing protein 1</fullName>
    </alternativeName>
    <alternativeName>
        <fullName evidence="8">TLD domain-containing protein 1</fullName>
    </alternativeName>
</protein>
<evidence type="ECO:0000256" key="5">
    <source>
        <dbReference type="ARBA" id="ARBA00023136"/>
    </source>
</evidence>
<gene>
    <name evidence="12" type="ORF">BCR43DRAFT_430867</name>
</gene>
<dbReference type="OMA" id="FFICEEY"/>
<dbReference type="PANTHER" id="PTHR23354">
    <property type="entry name" value="NUCLEOLAR PROTEIN 7/ESTROGEN RECEPTOR COACTIVATOR-RELATED"/>
    <property type="match status" value="1"/>
</dbReference>
<keyword evidence="4" id="KW-0963">Cytoplasm</keyword>
<accession>A0A1X2HVP8</accession>
<keyword evidence="13" id="KW-1185">Reference proteome</keyword>
<dbReference type="OrthoDB" id="26679at2759"/>
<evidence type="ECO:0000256" key="6">
    <source>
        <dbReference type="ARBA" id="ARBA00023228"/>
    </source>
</evidence>
<organism evidence="12 13">
    <name type="scientific">Syncephalastrum racemosum</name>
    <name type="common">Filamentous fungus</name>
    <dbReference type="NCBI Taxonomy" id="13706"/>
    <lineage>
        <taxon>Eukaryota</taxon>
        <taxon>Fungi</taxon>
        <taxon>Fungi incertae sedis</taxon>
        <taxon>Mucoromycota</taxon>
        <taxon>Mucoromycotina</taxon>
        <taxon>Mucoromycetes</taxon>
        <taxon>Mucorales</taxon>
        <taxon>Syncephalastraceae</taxon>
        <taxon>Syncephalastrum</taxon>
    </lineage>
</organism>
<dbReference type="InParanoid" id="A0A1X2HVP8"/>
<evidence type="ECO:0000256" key="10">
    <source>
        <dbReference type="SAM" id="MobiDB-lite"/>
    </source>
</evidence>
<comment type="caution">
    <text evidence="12">The sequence shown here is derived from an EMBL/GenBank/DDBJ whole genome shotgun (WGS) entry which is preliminary data.</text>
</comment>
<feature type="region of interest" description="Disordered" evidence="10">
    <location>
        <begin position="199"/>
        <end position="220"/>
    </location>
</feature>
<dbReference type="Proteomes" id="UP000242180">
    <property type="component" value="Unassembled WGS sequence"/>
</dbReference>
<evidence type="ECO:0000256" key="7">
    <source>
        <dbReference type="ARBA" id="ARBA00039594"/>
    </source>
</evidence>
<dbReference type="PROSITE" id="PS51886">
    <property type="entry name" value="TLDC"/>
    <property type="match status" value="1"/>
</dbReference>